<proteinExistence type="predicted"/>
<gene>
    <name evidence="8" type="ORF">BUALT_Bualt19G0103200</name>
</gene>
<dbReference type="InterPro" id="IPR036638">
    <property type="entry name" value="HLH_DNA-bd_sf"/>
</dbReference>
<accession>A0AAV6W0T9</accession>
<evidence type="ECO:0000256" key="4">
    <source>
        <dbReference type="ARBA" id="ARBA00023163"/>
    </source>
</evidence>
<sequence length="346" mass="38295">MEAISEGEWNSFNGMCSEEADFMAQLLGNCSLPNEVQNGSNYTVFSNFWPSHEPNVNVSGVDESEMYSISRGGSGFLFPSSSHESYYNPSASQHVFVGNNNLMTMDYGLMESKNNVMEGDDFLNQDVSNDSIVSDEKLSEDVLHGKDLQLGREHETPVPEEKIGSPTEISKKRPRIPGEFQRGRRSMKLKKCLKIDDNDEDDDNNNNSNAAVRGQNSSGCCSEDDSNGSHEVNGVTSSSSSKGSGALNLSGRTRASRGSATDPQSLYARKRRERINERLKILQNLVPNGTKVDISTMLEEAVQYVKFLQLQIKLLSSDDMWMYAPLAYNGMDLGLDLKIATHRSQS</sequence>
<evidence type="ECO:0000256" key="3">
    <source>
        <dbReference type="ARBA" id="ARBA00023125"/>
    </source>
</evidence>
<evidence type="ECO:0000256" key="2">
    <source>
        <dbReference type="ARBA" id="ARBA00023015"/>
    </source>
</evidence>
<evidence type="ECO:0000313" key="9">
    <source>
        <dbReference type="Proteomes" id="UP000826271"/>
    </source>
</evidence>
<dbReference type="CDD" id="cd11454">
    <property type="entry name" value="bHLH_AtIND_like"/>
    <property type="match status" value="1"/>
</dbReference>
<dbReference type="SUPFAM" id="SSF47459">
    <property type="entry name" value="HLH, helix-loop-helix DNA-binding domain"/>
    <property type="match status" value="1"/>
</dbReference>
<comment type="caution">
    <text evidence="8">The sequence shown here is derived from an EMBL/GenBank/DDBJ whole genome shotgun (WGS) entry which is preliminary data.</text>
</comment>
<comment type="subcellular location">
    <subcellularLocation>
        <location evidence="1">Nucleus</location>
    </subcellularLocation>
</comment>
<reference evidence="8" key="1">
    <citation type="submission" date="2019-10" db="EMBL/GenBank/DDBJ databases">
        <authorList>
            <person name="Zhang R."/>
            <person name="Pan Y."/>
            <person name="Wang J."/>
            <person name="Ma R."/>
            <person name="Yu S."/>
        </authorList>
    </citation>
    <scope>NUCLEOTIDE SEQUENCE</scope>
    <source>
        <strain evidence="8">LA-IB0</strain>
        <tissue evidence="8">Leaf</tissue>
    </source>
</reference>
<feature type="domain" description="BHLH" evidence="7">
    <location>
        <begin position="259"/>
        <end position="308"/>
    </location>
</feature>
<keyword evidence="4" id="KW-0804">Transcription</keyword>
<name>A0AAV6W0T9_9LAMI</name>
<dbReference type="InterPro" id="IPR045843">
    <property type="entry name" value="IND-like"/>
</dbReference>
<feature type="compositionally biased region" description="Basic and acidic residues" evidence="6">
    <location>
        <begin position="148"/>
        <end position="163"/>
    </location>
</feature>
<dbReference type="Pfam" id="PF00010">
    <property type="entry name" value="HLH"/>
    <property type="match status" value="1"/>
</dbReference>
<feature type="compositionally biased region" description="Basic residues" evidence="6">
    <location>
        <begin position="183"/>
        <end position="192"/>
    </location>
</feature>
<keyword evidence="2" id="KW-0805">Transcription regulation</keyword>
<evidence type="ECO:0000256" key="1">
    <source>
        <dbReference type="ARBA" id="ARBA00004123"/>
    </source>
</evidence>
<dbReference type="GO" id="GO:0048766">
    <property type="term" value="P:root hair initiation"/>
    <property type="evidence" value="ECO:0007669"/>
    <property type="project" value="UniProtKB-ARBA"/>
</dbReference>
<dbReference type="EMBL" id="WHWC01000019">
    <property type="protein sequence ID" value="KAG8364196.1"/>
    <property type="molecule type" value="Genomic_DNA"/>
</dbReference>
<dbReference type="PANTHER" id="PTHR16223:SF320">
    <property type="entry name" value="TRANSCRIPTION FACTOR BHLH84-LIKE"/>
    <property type="match status" value="1"/>
</dbReference>
<keyword evidence="9" id="KW-1185">Reference proteome</keyword>
<dbReference type="Gene3D" id="4.10.280.10">
    <property type="entry name" value="Helix-loop-helix DNA-binding domain"/>
    <property type="match status" value="1"/>
</dbReference>
<dbReference type="GO" id="GO:0046983">
    <property type="term" value="F:protein dimerization activity"/>
    <property type="evidence" value="ECO:0007669"/>
    <property type="project" value="InterPro"/>
</dbReference>
<evidence type="ECO:0000313" key="8">
    <source>
        <dbReference type="EMBL" id="KAG8364196.1"/>
    </source>
</evidence>
<dbReference type="FunFam" id="4.10.280.10:FF:000022">
    <property type="entry name" value="Basic helix-loop-helix transcription factor"/>
    <property type="match status" value="1"/>
</dbReference>
<evidence type="ECO:0000256" key="5">
    <source>
        <dbReference type="ARBA" id="ARBA00023242"/>
    </source>
</evidence>
<evidence type="ECO:0000256" key="6">
    <source>
        <dbReference type="SAM" id="MobiDB-lite"/>
    </source>
</evidence>
<keyword evidence="3" id="KW-0238">DNA-binding</keyword>
<dbReference type="Proteomes" id="UP000826271">
    <property type="component" value="Unassembled WGS sequence"/>
</dbReference>
<dbReference type="PROSITE" id="PS50888">
    <property type="entry name" value="BHLH"/>
    <property type="match status" value="1"/>
</dbReference>
<feature type="compositionally biased region" description="Low complexity" evidence="6">
    <location>
        <begin position="237"/>
        <end position="251"/>
    </location>
</feature>
<feature type="region of interest" description="Disordered" evidence="6">
    <location>
        <begin position="148"/>
        <end position="270"/>
    </location>
</feature>
<dbReference type="SMART" id="SM00353">
    <property type="entry name" value="HLH"/>
    <property type="match status" value="1"/>
</dbReference>
<dbReference type="AlphaFoldDB" id="A0AAV6W0T9"/>
<organism evidence="8 9">
    <name type="scientific">Buddleja alternifolia</name>
    <dbReference type="NCBI Taxonomy" id="168488"/>
    <lineage>
        <taxon>Eukaryota</taxon>
        <taxon>Viridiplantae</taxon>
        <taxon>Streptophyta</taxon>
        <taxon>Embryophyta</taxon>
        <taxon>Tracheophyta</taxon>
        <taxon>Spermatophyta</taxon>
        <taxon>Magnoliopsida</taxon>
        <taxon>eudicotyledons</taxon>
        <taxon>Gunneridae</taxon>
        <taxon>Pentapetalae</taxon>
        <taxon>asterids</taxon>
        <taxon>lamiids</taxon>
        <taxon>Lamiales</taxon>
        <taxon>Scrophulariaceae</taxon>
        <taxon>Buddlejeae</taxon>
        <taxon>Buddleja</taxon>
    </lineage>
</organism>
<dbReference type="InterPro" id="IPR011598">
    <property type="entry name" value="bHLH_dom"/>
</dbReference>
<dbReference type="GO" id="GO:0005634">
    <property type="term" value="C:nucleus"/>
    <property type="evidence" value="ECO:0007669"/>
    <property type="project" value="UniProtKB-SubCell"/>
</dbReference>
<keyword evidence="5" id="KW-0539">Nucleus</keyword>
<protein>
    <recommendedName>
        <fullName evidence="7">BHLH domain-containing protein</fullName>
    </recommendedName>
</protein>
<dbReference type="PANTHER" id="PTHR16223">
    <property type="entry name" value="TRANSCRIPTION FACTOR BHLH83-RELATED"/>
    <property type="match status" value="1"/>
</dbReference>
<evidence type="ECO:0000259" key="7">
    <source>
        <dbReference type="PROSITE" id="PS50888"/>
    </source>
</evidence>
<dbReference type="GO" id="GO:0000978">
    <property type="term" value="F:RNA polymerase II cis-regulatory region sequence-specific DNA binding"/>
    <property type="evidence" value="ECO:0007669"/>
    <property type="project" value="TreeGrafter"/>
</dbReference>
<dbReference type="GO" id="GO:0000981">
    <property type="term" value="F:DNA-binding transcription factor activity, RNA polymerase II-specific"/>
    <property type="evidence" value="ECO:0007669"/>
    <property type="project" value="TreeGrafter"/>
</dbReference>